<keyword evidence="6" id="KW-0812">Transmembrane</keyword>
<dbReference type="GO" id="GO:0016020">
    <property type="term" value="C:membrane"/>
    <property type="evidence" value="ECO:0007669"/>
    <property type="project" value="InterPro"/>
</dbReference>
<dbReference type="Gene3D" id="1.20.5.1930">
    <property type="match status" value="1"/>
</dbReference>
<dbReference type="EMBL" id="SGXA01000005">
    <property type="protein sequence ID" value="RZS65506.1"/>
    <property type="molecule type" value="Genomic_DNA"/>
</dbReference>
<dbReference type="InterPro" id="IPR011990">
    <property type="entry name" value="TPR-like_helical_dom_sf"/>
</dbReference>
<keyword evidence="5" id="KW-0175">Coiled coil</keyword>
<dbReference type="PROSITE" id="PS50005">
    <property type="entry name" value="TPR"/>
    <property type="match status" value="1"/>
</dbReference>
<feature type="transmembrane region" description="Helical" evidence="6">
    <location>
        <begin position="501"/>
        <end position="520"/>
    </location>
</feature>
<evidence type="ECO:0000256" key="1">
    <source>
        <dbReference type="ARBA" id="ARBA00022679"/>
    </source>
</evidence>
<dbReference type="Pfam" id="PF02518">
    <property type="entry name" value="HATPase_c"/>
    <property type="match status" value="1"/>
</dbReference>
<keyword evidence="3" id="KW-0902">Two-component regulatory system</keyword>
<evidence type="ECO:0000313" key="9">
    <source>
        <dbReference type="Proteomes" id="UP000293874"/>
    </source>
</evidence>
<evidence type="ECO:0000256" key="4">
    <source>
        <dbReference type="PROSITE-ProRule" id="PRU00339"/>
    </source>
</evidence>
<feature type="repeat" description="TPR" evidence="4">
    <location>
        <begin position="194"/>
        <end position="227"/>
    </location>
</feature>
<dbReference type="PANTHER" id="PTHR24421">
    <property type="entry name" value="NITRATE/NITRITE SENSOR PROTEIN NARX-RELATED"/>
    <property type="match status" value="1"/>
</dbReference>
<evidence type="ECO:0000256" key="3">
    <source>
        <dbReference type="ARBA" id="ARBA00023012"/>
    </source>
</evidence>
<dbReference type="RefSeq" id="WP_130544167.1">
    <property type="nucleotide sequence ID" value="NZ_CP042431.1"/>
</dbReference>
<name>A0A4Q7MBU9_9BACT</name>
<feature type="coiled-coil region" evidence="5">
    <location>
        <begin position="439"/>
        <end position="496"/>
    </location>
</feature>
<dbReference type="InterPro" id="IPR050482">
    <property type="entry name" value="Sensor_HK_TwoCompSys"/>
</dbReference>
<gene>
    <name evidence="8" type="ORF">EV199_5680</name>
</gene>
<dbReference type="InterPro" id="IPR019734">
    <property type="entry name" value="TPR_rpt"/>
</dbReference>
<keyword evidence="2 8" id="KW-0418">Kinase</keyword>
<dbReference type="Gene3D" id="3.30.565.10">
    <property type="entry name" value="Histidine kinase-like ATPase, C-terminal domain"/>
    <property type="match status" value="1"/>
</dbReference>
<dbReference type="Gene3D" id="1.25.40.10">
    <property type="entry name" value="Tetratricopeptide repeat domain"/>
    <property type="match status" value="3"/>
</dbReference>
<dbReference type="Pfam" id="PF07730">
    <property type="entry name" value="HisKA_3"/>
    <property type="match status" value="1"/>
</dbReference>
<proteinExistence type="predicted"/>
<dbReference type="InterPro" id="IPR011712">
    <property type="entry name" value="Sig_transdc_His_kin_sub3_dim/P"/>
</dbReference>
<evidence type="ECO:0000256" key="6">
    <source>
        <dbReference type="SAM" id="Phobius"/>
    </source>
</evidence>
<keyword evidence="9" id="KW-1185">Reference proteome</keyword>
<dbReference type="SUPFAM" id="SSF55874">
    <property type="entry name" value="ATPase domain of HSP90 chaperone/DNA topoisomerase II/histidine kinase"/>
    <property type="match status" value="1"/>
</dbReference>
<evidence type="ECO:0000259" key="7">
    <source>
        <dbReference type="PROSITE" id="PS50109"/>
    </source>
</evidence>
<dbReference type="SMART" id="SM00028">
    <property type="entry name" value="TPR"/>
    <property type="match status" value="5"/>
</dbReference>
<feature type="domain" description="Histidine kinase" evidence="7">
    <location>
        <begin position="545"/>
        <end position="736"/>
    </location>
</feature>
<evidence type="ECO:0000256" key="5">
    <source>
        <dbReference type="SAM" id="Coils"/>
    </source>
</evidence>
<evidence type="ECO:0000313" key="8">
    <source>
        <dbReference type="EMBL" id="RZS65506.1"/>
    </source>
</evidence>
<dbReference type="CDD" id="cd16917">
    <property type="entry name" value="HATPase_UhpB-NarQ-NarX-like"/>
    <property type="match status" value="1"/>
</dbReference>
<dbReference type="Proteomes" id="UP000293874">
    <property type="component" value="Unassembled WGS sequence"/>
</dbReference>
<keyword evidence="1" id="KW-0808">Transferase</keyword>
<evidence type="ECO:0000256" key="2">
    <source>
        <dbReference type="ARBA" id="ARBA00022777"/>
    </source>
</evidence>
<organism evidence="8 9">
    <name type="scientific">Pseudobacter ginsenosidimutans</name>
    <dbReference type="NCBI Taxonomy" id="661488"/>
    <lineage>
        <taxon>Bacteria</taxon>
        <taxon>Pseudomonadati</taxon>
        <taxon>Bacteroidota</taxon>
        <taxon>Chitinophagia</taxon>
        <taxon>Chitinophagales</taxon>
        <taxon>Chitinophagaceae</taxon>
        <taxon>Pseudobacter</taxon>
    </lineage>
</organism>
<dbReference type="AlphaFoldDB" id="A0A4Q7MBU9"/>
<accession>A0A4Q7MBU9</accession>
<keyword evidence="6" id="KW-1133">Transmembrane helix</keyword>
<dbReference type="GO" id="GO:0000155">
    <property type="term" value="F:phosphorelay sensor kinase activity"/>
    <property type="evidence" value="ECO:0007669"/>
    <property type="project" value="InterPro"/>
</dbReference>
<comment type="caution">
    <text evidence="8">The sequence shown here is derived from an EMBL/GenBank/DDBJ whole genome shotgun (WGS) entry which is preliminary data.</text>
</comment>
<protein>
    <submittedName>
        <fullName evidence="8">Histidine kinase/DNA gyrase B/HSP90-like ATPase</fullName>
    </submittedName>
</protein>
<dbReference type="InterPro" id="IPR003594">
    <property type="entry name" value="HATPase_dom"/>
</dbReference>
<keyword evidence="4" id="KW-0802">TPR repeat</keyword>
<dbReference type="InterPro" id="IPR036890">
    <property type="entry name" value="HATPase_C_sf"/>
</dbReference>
<sequence length="736" mass="83231">MKFRQHLYWLIPAILLTGTASRAQLHVRDSVRVFDLIAKAEEFFSSSGYDSALHYCTIAENYSRQKNYKKGIAFSIIERTDILMDKGELDAAAQQASGSHAIGLQLKDSLIIAITAMQMAQVNMYGNKYDEAIPFFEKCIHYFSNHPSRYAALAYNDFGYTYGIKGELDKKANCLIRSIDIYESLGEGYDGEKAAAYNNLATVYYELKQRNKTIEYAKRSLALREKAGDIARLSLGCCNLSQFYLGVNNQEAIRYQQLCVKYAEQSGDESRILHSYITSSLIASEQKDSNKAVEYELKTIALLEKSKKDPHMLARRYIAAGMAFSKKDSTQAIAYFNKAQQLAGSLNDKFNLRDLYLQRALLYKQHGNFEEAYNNFNSHILYRDSIIKSNTASAIAGLEAKYESEKKDNLIARLNAAQEIKTLQIEKQNALLAGNLLEAEKKQNEIDLLSKEKEVQELEISRQDEQLEKQLLLANYNQQQLELAAKEKLLQEKQLKSSRTVRNLLLSGLVLLSIIGYFLFNRYQLKRKIQEQEALLAVRNNIAKDLHDEIGSTLTSIRILSEVSGKNLQKDNTKASAFIQKITEQSAAAQQGISDIVWAVKPENDKMENMVVRMREYAAQTLECRNIQTAISVDEMLLDISLDMQQRRDFFLIYKEAINNIAKYAEATEVEVVIERNDQQISLMVRDNGTGFNTGITRSSNGLHNMKARAQALNGVLTIDSAPGAGTKIDLQIPIT</sequence>
<dbReference type="PROSITE" id="PS50109">
    <property type="entry name" value="HIS_KIN"/>
    <property type="match status" value="1"/>
</dbReference>
<dbReference type="GO" id="GO:0046983">
    <property type="term" value="F:protein dimerization activity"/>
    <property type="evidence" value="ECO:0007669"/>
    <property type="project" value="InterPro"/>
</dbReference>
<dbReference type="SUPFAM" id="SSF48452">
    <property type="entry name" value="TPR-like"/>
    <property type="match status" value="3"/>
</dbReference>
<keyword evidence="6" id="KW-0472">Membrane</keyword>
<reference evidence="8 9" key="1">
    <citation type="submission" date="2019-02" db="EMBL/GenBank/DDBJ databases">
        <title>Genomic Encyclopedia of Type Strains, Phase IV (KMG-IV): sequencing the most valuable type-strain genomes for metagenomic binning, comparative biology and taxonomic classification.</title>
        <authorList>
            <person name="Goeker M."/>
        </authorList>
    </citation>
    <scope>NUCLEOTIDE SEQUENCE [LARGE SCALE GENOMIC DNA]</scope>
    <source>
        <strain evidence="8 9">DSM 18116</strain>
    </source>
</reference>
<dbReference type="OrthoDB" id="1523646at2"/>
<dbReference type="InterPro" id="IPR005467">
    <property type="entry name" value="His_kinase_dom"/>
</dbReference>